<evidence type="ECO:0000313" key="11">
    <source>
        <dbReference type="Proteomes" id="UP000671862"/>
    </source>
</evidence>
<protein>
    <submittedName>
        <fullName evidence="10">Aminopeptidase</fullName>
    </submittedName>
</protein>
<dbReference type="Gene3D" id="3.40.1830.10">
    <property type="entry name" value="Thermophilic metalloprotease (M29)"/>
    <property type="match status" value="1"/>
</dbReference>
<evidence type="ECO:0000256" key="4">
    <source>
        <dbReference type="ARBA" id="ARBA00008236"/>
    </source>
</evidence>
<dbReference type="EMBL" id="CP071446">
    <property type="protein sequence ID" value="QTA37351.1"/>
    <property type="molecule type" value="Genomic_DNA"/>
</dbReference>
<organism evidence="10 11">
    <name type="scientific">Thermosipho ferrireducens</name>
    <dbReference type="NCBI Taxonomy" id="2571116"/>
    <lineage>
        <taxon>Bacteria</taxon>
        <taxon>Thermotogati</taxon>
        <taxon>Thermotogota</taxon>
        <taxon>Thermotogae</taxon>
        <taxon>Thermotogales</taxon>
        <taxon>Fervidobacteriaceae</taxon>
        <taxon>Thermosipho</taxon>
    </lineage>
</organism>
<proteinExistence type="inferred from homology"/>
<comment type="cofactor">
    <cofactor evidence="3">
        <name>Zn(2+)</name>
        <dbReference type="ChEBI" id="CHEBI:29105"/>
    </cofactor>
</comment>
<evidence type="ECO:0000256" key="8">
    <source>
        <dbReference type="ARBA" id="ARBA00022801"/>
    </source>
</evidence>
<dbReference type="GO" id="GO:0004177">
    <property type="term" value="F:aminopeptidase activity"/>
    <property type="evidence" value="ECO:0007669"/>
    <property type="project" value="UniProtKB-KW"/>
</dbReference>
<dbReference type="InterPro" id="IPR000787">
    <property type="entry name" value="Peptidase_M29"/>
</dbReference>
<keyword evidence="5 10" id="KW-0031">Aminopeptidase</keyword>
<name>A0ABX7S7U3_9BACT</name>
<accession>A0ABX7S7U3</accession>
<evidence type="ECO:0000256" key="5">
    <source>
        <dbReference type="ARBA" id="ARBA00022438"/>
    </source>
</evidence>
<comment type="cofactor">
    <cofactor evidence="1">
        <name>Co(2+)</name>
        <dbReference type="ChEBI" id="CHEBI:48828"/>
    </cofactor>
</comment>
<dbReference type="SUPFAM" id="SSF144052">
    <property type="entry name" value="Thermophilic metalloprotease-like"/>
    <property type="match status" value="1"/>
</dbReference>
<dbReference type="InterPro" id="IPR035097">
    <property type="entry name" value="M29_N-terminal"/>
</dbReference>
<dbReference type="Pfam" id="PF02073">
    <property type="entry name" value="Peptidase_M29"/>
    <property type="match status" value="1"/>
</dbReference>
<evidence type="ECO:0000256" key="1">
    <source>
        <dbReference type="ARBA" id="ARBA00001941"/>
    </source>
</evidence>
<reference evidence="10 11" key="1">
    <citation type="submission" date="2021-03" db="EMBL/GenBank/DDBJ databases">
        <title>Thermosipho ferrireducens sp.nov., an anaerobic thermophilic iron-reducing bacterium isolated from a deep-sea hydrothermal sulfide deposits.</title>
        <authorList>
            <person name="Zeng X."/>
            <person name="Chen Y."/>
            <person name="Shao Z."/>
        </authorList>
    </citation>
    <scope>NUCLEOTIDE SEQUENCE [LARGE SCALE GENOMIC DNA]</scope>
    <source>
        <strain evidence="10 11">JL129W03</strain>
    </source>
</reference>
<keyword evidence="6" id="KW-0645">Protease</keyword>
<dbReference type="PRINTS" id="PR00919">
    <property type="entry name" value="THERMOPTASE"/>
</dbReference>
<dbReference type="InterPro" id="IPR052170">
    <property type="entry name" value="M29_Exopeptidase"/>
</dbReference>
<keyword evidence="11" id="KW-1185">Reference proteome</keyword>
<evidence type="ECO:0000256" key="9">
    <source>
        <dbReference type="ARBA" id="ARBA00023049"/>
    </source>
</evidence>
<gene>
    <name evidence="10" type="ORF">JYK00_06310</name>
</gene>
<evidence type="ECO:0000313" key="10">
    <source>
        <dbReference type="EMBL" id="QTA37351.1"/>
    </source>
</evidence>
<evidence type="ECO:0000256" key="3">
    <source>
        <dbReference type="ARBA" id="ARBA00001947"/>
    </source>
</evidence>
<dbReference type="PANTHER" id="PTHR34448:SF3">
    <property type="entry name" value="AMINOPEPTIDASE AMPS"/>
    <property type="match status" value="1"/>
</dbReference>
<keyword evidence="9" id="KW-0482">Metalloprotease</keyword>
<keyword evidence="8" id="KW-0378">Hydrolase</keyword>
<sequence>MDNLNFTSNIDRYVELLLKIGLNFQEGQRLFVRAPIDARVLVEKIVEMAYDLGAYDVYVKWSDEKVTRQRLKKAPEEALKEVYSWEIDAAKDMLDKKAAFLSITGGDPDILKDVPTERISIATKAINNAMKEVSRRVMSNEVSWCVIANPTEAWAKKVFPGDNKALDKLWEYILKASRVEGIDDPIKEWYQHIEKLQNVTEFLNKMQFDYLHYEGPGTDLTVGLPEEHLWISGAQTNKDGIVFVPNIPTEEVFTAPHRDLINGVVKNSKPLVYAGNVIDNFELEFKDGKVVRFKAEKGEKILKTILETDEGASYLGEVALVPVNSPIYKMNTVFYNTLFDENAASHFAFGRAYPTCLKNSERFSEEELRKRGLNISITHVDFMIGNENMRVTGYKDDAPTVIMENGLWVI</sequence>
<dbReference type="RefSeq" id="WP_207566076.1">
    <property type="nucleotide sequence ID" value="NZ_CP071446.1"/>
</dbReference>
<comment type="similarity">
    <text evidence="4">Belongs to the peptidase M29 family.</text>
</comment>
<evidence type="ECO:0000256" key="6">
    <source>
        <dbReference type="ARBA" id="ARBA00022670"/>
    </source>
</evidence>
<evidence type="ECO:0000256" key="2">
    <source>
        <dbReference type="ARBA" id="ARBA00001946"/>
    </source>
</evidence>
<keyword evidence="7" id="KW-0479">Metal-binding</keyword>
<dbReference type="Proteomes" id="UP000671862">
    <property type="component" value="Chromosome"/>
</dbReference>
<dbReference type="PANTHER" id="PTHR34448">
    <property type="entry name" value="AMINOPEPTIDASE"/>
    <property type="match status" value="1"/>
</dbReference>
<evidence type="ECO:0000256" key="7">
    <source>
        <dbReference type="ARBA" id="ARBA00022723"/>
    </source>
</evidence>
<comment type="cofactor">
    <cofactor evidence="2">
        <name>Mg(2+)</name>
        <dbReference type="ChEBI" id="CHEBI:18420"/>
    </cofactor>
</comment>